<dbReference type="Proteomes" id="UP000746535">
    <property type="component" value="Unassembled WGS sequence"/>
</dbReference>
<dbReference type="PROSITE" id="PS50914">
    <property type="entry name" value="BON"/>
    <property type="match status" value="3"/>
</dbReference>
<reference evidence="3 4" key="1">
    <citation type="submission" date="2020-03" db="EMBL/GenBank/DDBJ databases">
        <authorList>
            <person name="Wang L."/>
            <person name="He N."/>
            <person name="Li Y."/>
            <person name="Fang Y."/>
            <person name="Zhang F."/>
        </authorList>
    </citation>
    <scope>NUCLEOTIDE SEQUENCE [LARGE SCALE GENOMIC DNA]</scope>
    <source>
        <strain evidence="4">hsmgli-8</strain>
    </source>
</reference>
<feature type="chain" id="PRO_5045735644" evidence="1">
    <location>
        <begin position="26"/>
        <end position="278"/>
    </location>
</feature>
<proteinExistence type="predicted"/>
<dbReference type="PANTHER" id="PTHR34606:SF15">
    <property type="entry name" value="BON DOMAIN-CONTAINING PROTEIN"/>
    <property type="match status" value="1"/>
</dbReference>
<name>A0ABX0YI53_9PSED</name>
<protein>
    <submittedName>
        <fullName evidence="3">BON domain-containing protein</fullName>
    </submittedName>
</protein>
<dbReference type="EMBL" id="JAAVJI010000014">
    <property type="protein sequence ID" value="NJP02997.1"/>
    <property type="molecule type" value="Genomic_DNA"/>
</dbReference>
<dbReference type="Pfam" id="PF04972">
    <property type="entry name" value="BON"/>
    <property type="match status" value="3"/>
</dbReference>
<evidence type="ECO:0000256" key="1">
    <source>
        <dbReference type="SAM" id="SignalP"/>
    </source>
</evidence>
<feature type="domain" description="BON" evidence="2">
    <location>
        <begin position="29"/>
        <end position="97"/>
    </location>
</feature>
<comment type="caution">
    <text evidence="3">The sequence shown here is derived from an EMBL/GenBank/DDBJ whole genome shotgun (WGS) entry which is preliminary data.</text>
</comment>
<dbReference type="InterPro" id="IPR051686">
    <property type="entry name" value="Lipoprotein_DolP"/>
</dbReference>
<keyword evidence="1" id="KW-0732">Signal</keyword>
<feature type="domain" description="BON" evidence="2">
    <location>
        <begin position="114"/>
        <end position="182"/>
    </location>
</feature>
<feature type="signal peptide" evidence="1">
    <location>
        <begin position="1"/>
        <end position="25"/>
    </location>
</feature>
<evidence type="ECO:0000313" key="3">
    <source>
        <dbReference type="EMBL" id="NJP02997.1"/>
    </source>
</evidence>
<keyword evidence="4" id="KW-1185">Reference proteome</keyword>
<dbReference type="SMART" id="SM00749">
    <property type="entry name" value="BON"/>
    <property type="match status" value="3"/>
</dbReference>
<organism evidence="3 4">
    <name type="scientific">Pseudomonas quercus</name>
    <dbReference type="NCBI Taxonomy" id="2722792"/>
    <lineage>
        <taxon>Bacteria</taxon>
        <taxon>Pseudomonadati</taxon>
        <taxon>Pseudomonadota</taxon>
        <taxon>Gammaproteobacteria</taxon>
        <taxon>Pseudomonadales</taxon>
        <taxon>Pseudomonadaceae</taxon>
        <taxon>Pseudomonas</taxon>
    </lineage>
</organism>
<dbReference type="InterPro" id="IPR007055">
    <property type="entry name" value="BON_dom"/>
</dbReference>
<evidence type="ECO:0000259" key="2">
    <source>
        <dbReference type="PROSITE" id="PS50914"/>
    </source>
</evidence>
<dbReference type="RefSeq" id="WP_168085567.1">
    <property type="nucleotide sequence ID" value="NZ_JAAVJI010000014.1"/>
</dbReference>
<sequence>MTHSRLNLTRTLAALMLCSAGIAQADPVTDARKEGAANMALSLNERLASDNIKVKVTDAKAIVTGKVASEDDKQLAAQITTAVTDVTAVENRLVVDAALEEQPLAKPAQLITLEDLTLATTLRARFSWSTPTMGSPLDVRVEGGVVTLRGQAATAQAKEWAGVLATNTKGVIVVNNLIGLRASDAKTTEAEVQVRSPDERVTDAWIASRVANSFNYDRGLDALRLVVKVADGVVSLSGEADSQAHKAHAVAITRQIRGVRGVDADLLRVASTAASIEG</sequence>
<dbReference type="InterPro" id="IPR014004">
    <property type="entry name" value="Transpt-assoc_nodulatn_dom_bac"/>
</dbReference>
<evidence type="ECO:0000313" key="4">
    <source>
        <dbReference type="Proteomes" id="UP000746535"/>
    </source>
</evidence>
<dbReference type="Gene3D" id="3.30.1340.30">
    <property type="match status" value="3"/>
</dbReference>
<dbReference type="PANTHER" id="PTHR34606">
    <property type="entry name" value="BON DOMAIN-CONTAINING PROTEIN"/>
    <property type="match status" value="1"/>
</dbReference>
<feature type="domain" description="BON" evidence="2">
    <location>
        <begin position="202"/>
        <end position="271"/>
    </location>
</feature>
<gene>
    <name evidence="3" type="ORF">HBH25_19310</name>
</gene>
<accession>A0ABX0YI53</accession>